<sequence>MNQPEAQRPDSPQTFPLETVRQAFQDRATWFYLLLDEARAIGVDAEALAKRAIFRYGQMKGQAMEPTADMETLIAQFARPTSQAVFEMNIAEVTPGQAVIEFHRCPLVDAWRERHGCAVEETDRLCDWAVEGDRGIMACFPDFEFIPEQRIGAGDACCRMVFRKKSS</sequence>
<dbReference type="AlphaFoldDB" id="A0A845LDL3"/>
<protein>
    <recommendedName>
        <fullName evidence="3">L-2-amino-thiazoline-4-carboxylic acid hydrolase</fullName>
    </recommendedName>
</protein>
<dbReference type="InterPro" id="IPR026002">
    <property type="entry name" value="ATC_hydrolase-like"/>
</dbReference>
<gene>
    <name evidence="1" type="ORF">GTO91_14935</name>
</gene>
<keyword evidence="2" id="KW-1185">Reference proteome</keyword>
<reference evidence="1 2" key="1">
    <citation type="submission" date="2020-01" db="EMBL/GenBank/DDBJ databases">
        <title>Whole-genome sequence of Heliobacterium undosum DSM 13378.</title>
        <authorList>
            <person name="Kyndt J.A."/>
            <person name="Meyer T.E."/>
        </authorList>
    </citation>
    <scope>NUCLEOTIDE SEQUENCE [LARGE SCALE GENOMIC DNA]</scope>
    <source>
        <strain evidence="1 2">DSM 13378</strain>
    </source>
</reference>
<evidence type="ECO:0008006" key="3">
    <source>
        <dbReference type="Google" id="ProtNLM"/>
    </source>
</evidence>
<name>A0A845LDL3_9FIRM</name>
<dbReference type="RefSeq" id="WP_161259531.1">
    <property type="nucleotide sequence ID" value="NZ_WXEY01000023.1"/>
</dbReference>
<dbReference type="Proteomes" id="UP000463470">
    <property type="component" value="Unassembled WGS sequence"/>
</dbReference>
<evidence type="ECO:0000313" key="1">
    <source>
        <dbReference type="EMBL" id="MZP31011.1"/>
    </source>
</evidence>
<comment type="caution">
    <text evidence="1">The sequence shown here is derived from an EMBL/GenBank/DDBJ whole genome shotgun (WGS) entry which is preliminary data.</text>
</comment>
<organism evidence="1 2">
    <name type="scientific">Heliomicrobium undosum</name>
    <dbReference type="NCBI Taxonomy" id="121734"/>
    <lineage>
        <taxon>Bacteria</taxon>
        <taxon>Bacillati</taxon>
        <taxon>Bacillota</taxon>
        <taxon>Clostridia</taxon>
        <taxon>Eubacteriales</taxon>
        <taxon>Heliobacteriaceae</taxon>
        <taxon>Heliomicrobium</taxon>
    </lineage>
</organism>
<dbReference type="Pfam" id="PF14196">
    <property type="entry name" value="ATC_hydrolase"/>
    <property type="match status" value="1"/>
</dbReference>
<dbReference type="EMBL" id="WXEY01000023">
    <property type="protein sequence ID" value="MZP31011.1"/>
    <property type="molecule type" value="Genomic_DNA"/>
</dbReference>
<evidence type="ECO:0000313" key="2">
    <source>
        <dbReference type="Proteomes" id="UP000463470"/>
    </source>
</evidence>
<proteinExistence type="predicted"/>
<dbReference type="OrthoDB" id="5454254at2"/>
<accession>A0A845LDL3</accession>